<gene>
    <name evidence="5" type="ORF">SAMN04487993_102850</name>
</gene>
<dbReference type="STRING" id="555512.SAMN04487993_102850"/>
<dbReference type="GO" id="GO:0003700">
    <property type="term" value="F:DNA-binding transcription factor activity"/>
    <property type="evidence" value="ECO:0007669"/>
    <property type="project" value="InterPro"/>
</dbReference>
<dbReference type="AlphaFoldDB" id="A0A1G8T8C0"/>
<organism evidence="5 6">
    <name type="scientific">Salipiger marinus</name>
    <dbReference type="NCBI Taxonomy" id="555512"/>
    <lineage>
        <taxon>Bacteria</taxon>
        <taxon>Pseudomonadati</taxon>
        <taxon>Pseudomonadota</taxon>
        <taxon>Alphaproteobacteria</taxon>
        <taxon>Rhodobacterales</taxon>
        <taxon>Roseobacteraceae</taxon>
        <taxon>Salipiger</taxon>
    </lineage>
</organism>
<name>A0A1G8T8C0_9RHOB</name>
<protein>
    <submittedName>
        <fullName evidence="5">Transcriptional regulator, GntR family</fullName>
    </submittedName>
</protein>
<dbReference type="InterPro" id="IPR000524">
    <property type="entry name" value="Tscrpt_reg_HTH_GntR"/>
</dbReference>
<dbReference type="PANTHER" id="PTHR43537">
    <property type="entry name" value="TRANSCRIPTIONAL REGULATOR, GNTR FAMILY"/>
    <property type="match status" value="1"/>
</dbReference>
<dbReference type="InterPro" id="IPR008920">
    <property type="entry name" value="TF_FadR/GntR_C"/>
</dbReference>
<dbReference type="Proteomes" id="UP000199093">
    <property type="component" value="Unassembled WGS sequence"/>
</dbReference>
<dbReference type="EMBL" id="FNEJ01000028">
    <property type="protein sequence ID" value="SDJ37713.1"/>
    <property type="molecule type" value="Genomic_DNA"/>
</dbReference>
<dbReference type="SMART" id="SM00895">
    <property type="entry name" value="FCD"/>
    <property type="match status" value="1"/>
</dbReference>
<keyword evidence="1" id="KW-0805">Transcription regulation</keyword>
<dbReference type="SUPFAM" id="SSF48008">
    <property type="entry name" value="GntR ligand-binding domain-like"/>
    <property type="match status" value="1"/>
</dbReference>
<proteinExistence type="predicted"/>
<dbReference type="PROSITE" id="PS50949">
    <property type="entry name" value="HTH_GNTR"/>
    <property type="match status" value="1"/>
</dbReference>
<dbReference type="PANTHER" id="PTHR43537:SF44">
    <property type="entry name" value="GNTR FAMILY REGULATORY PROTEIN"/>
    <property type="match status" value="1"/>
</dbReference>
<dbReference type="PRINTS" id="PR00035">
    <property type="entry name" value="HTHGNTR"/>
</dbReference>
<dbReference type="OrthoDB" id="9028214at2"/>
<feature type="domain" description="HTH gntR-type" evidence="4">
    <location>
        <begin position="13"/>
        <end position="81"/>
    </location>
</feature>
<dbReference type="GO" id="GO:0003677">
    <property type="term" value="F:DNA binding"/>
    <property type="evidence" value="ECO:0007669"/>
    <property type="project" value="UniProtKB-KW"/>
</dbReference>
<accession>A0A1G8T8C0</accession>
<dbReference type="Pfam" id="PF07729">
    <property type="entry name" value="FCD"/>
    <property type="match status" value="1"/>
</dbReference>
<keyword evidence="6" id="KW-1185">Reference proteome</keyword>
<dbReference type="Gene3D" id="1.20.120.530">
    <property type="entry name" value="GntR ligand-binding domain-like"/>
    <property type="match status" value="1"/>
</dbReference>
<sequence>MRHRQVDPQSPRPNLVQQLADSLRAEIAAGAIPVGGRLPSESRLSAAHGVSRTVVREAVAALRADGLVAARQGAGVFVQQLHPHGGSPFQDIDPERISSILDVLELRAAVEIEAAGLAAQRRAAAQEEALFAALAALEAAHAAEGSATAEDFAFHRAVAEATQNPRFAQFLDMLGPEAIPRARLSDQRPAQAEYLAQIQREHRAVAHAISARDAAAARAAMRDHLEQGQARYRRMLRR</sequence>
<dbReference type="InterPro" id="IPR011711">
    <property type="entry name" value="GntR_C"/>
</dbReference>
<evidence type="ECO:0000313" key="6">
    <source>
        <dbReference type="Proteomes" id="UP000199093"/>
    </source>
</evidence>
<evidence type="ECO:0000259" key="4">
    <source>
        <dbReference type="PROSITE" id="PS50949"/>
    </source>
</evidence>
<keyword evidence="2" id="KW-0238">DNA-binding</keyword>
<dbReference type="SMART" id="SM00345">
    <property type="entry name" value="HTH_GNTR"/>
    <property type="match status" value="1"/>
</dbReference>
<dbReference type="Gene3D" id="1.10.10.10">
    <property type="entry name" value="Winged helix-like DNA-binding domain superfamily/Winged helix DNA-binding domain"/>
    <property type="match status" value="1"/>
</dbReference>
<evidence type="ECO:0000313" key="5">
    <source>
        <dbReference type="EMBL" id="SDJ37713.1"/>
    </source>
</evidence>
<dbReference type="CDD" id="cd07377">
    <property type="entry name" value="WHTH_GntR"/>
    <property type="match status" value="1"/>
</dbReference>
<dbReference type="SUPFAM" id="SSF46785">
    <property type="entry name" value="Winged helix' DNA-binding domain"/>
    <property type="match status" value="1"/>
</dbReference>
<dbReference type="RefSeq" id="WP_089851399.1">
    <property type="nucleotide sequence ID" value="NZ_FNEJ01000028.1"/>
</dbReference>
<dbReference type="Pfam" id="PF00392">
    <property type="entry name" value="GntR"/>
    <property type="match status" value="1"/>
</dbReference>
<evidence type="ECO:0000256" key="1">
    <source>
        <dbReference type="ARBA" id="ARBA00023015"/>
    </source>
</evidence>
<evidence type="ECO:0000256" key="2">
    <source>
        <dbReference type="ARBA" id="ARBA00023125"/>
    </source>
</evidence>
<keyword evidence="3" id="KW-0804">Transcription</keyword>
<reference evidence="5 6" key="1">
    <citation type="submission" date="2016-10" db="EMBL/GenBank/DDBJ databases">
        <authorList>
            <person name="de Groot N.N."/>
        </authorList>
    </citation>
    <scope>NUCLEOTIDE SEQUENCE [LARGE SCALE GENOMIC DNA]</scope>
    <source>
        <strain evidence="5 6">DSM 26424</strain>
    </source>
</reference>
<dbReference type="InterPro" id="IPR036390">
    <property type="entry name" value="WH_DNA-bd_sf"/>
</dbReference>
<dbReference type="InterPro" id="IPR036388">
    <property type="entry name" value="WH-like_DNA-bd_sf"/>
</dbReference>
<evidence type="ECO:0000256" key="3">
    <source>
        <dbReference type="ARBA" id="ARBA00023163"/>
    </source>
</evidence>